<dbReference type="Proteomes" id="UP000801492">
    <property type="component" value="Unassembled WGS sequence"/>
</dbReference>
<evidence type="ECO:0000259" key="2">
    <source>
        <dbReference type="PROSITE" id="PS50157"/>
    </source>
</evidence>
<comment type="caution">
    <text evidence="3">The sequence shown here is derived from an EMBL/GenBank/DDBJ whole genome shotgun (WGS) entry which is preliminary data.</text>
</comment>
<dbReference type="Pfam" id="PF00096">
    <property type="entry name" value="zf-C2H2"/>
    <property type="match status" value="2"/>
</dbReference>
<organism evidence="3 4">
    <name type="scientific">Ignelater luminosus</name>
    <name type="common">Cucubano</name>
    <name type="synonym">Pyrophorus luminosus</name>
    <dbReference type="NCBI Taxonomy" id="2038154"/>
    <lineage>
        <taxon>Eukaryota</taxon>
        <taxon>Metazoa</taxon>
        <taxon>Ecdysozoa</taxon>
        <taxon>Arthropoda</taxon>
        <taxon>Hexapoda</taxon>
        <taxon>Insecta</taxon>
        <taxon>Pterygota</taxon>
        <taxon>Neoptera</taxon>
        <taxon>Endopterygota</taxon>
        <taxon>Coleoptera</taxon>
        <taxon>Polyphaga</taxon>
        <taxon>Elateriformia</taxon>
        <taxon>Elateroidea</taxon>
        <taxon>Elateridae</taxon>
        <taxon>Agrypninae</taxon>
        <taxon>Pyrophorini</taxon>
        <taxon>Ignelater</taxon>
    </lineage>
</organism>
<dbReference type="SUPFAM" id="SSF57667">
    <property type="entry name" value="beta-beta-alpha zinc fingers"/>
    <property type="match status" value="1"/>
</dbReference>
<feature type="domain" description="C2H2-type" evidence="2">
    <location>
        <begin position="46"/>
        <end position="73"/>
    </location>
</feature>
<sequence>MELHDSDALFAKKHIHKVTQFKSTSVYTTQILSCHFPNPIDNSGRFVCPKCSASYKHKFHLVSHIRHECGVEPKFRCHICSVMFKYKRSLNLHLRLKHFQM</sequence>
<dbReference type="InterPro" id="IPR013087">
    <property type="entry name" value="Znf_C2H2_type"/>
</dbReference>
<keyword evidence="1" id="KW-0479">Metal-binding</keyword>
<dbReference type="PROSITE" id="PS00028">
    <property type="entry name" value="ZINC_FINGER_C2H2_1"/>
    <property type="match status" value="1"/>
</dbReference>
<accession>A0A8K0CBX9</accession>
<protein>
    <recommendedName>
        <fullName evidence="2">C2H2-type domain-containing protein</fullName>
    </recommendedName>
</protein>
<dbReference type="EMBL" id="VTPC01090169">
    <property type="protein sequence ID" value="KAF2884453.1"/>
    <property type="molecule type" value="Genomic_DNA"/>
</dbReference>
<feature type="domain" description="C2H2-type" evidence="2">
    <location>
        <begin position="75"/>
        <end position="101"/>
    </location>
</feature>
<dbReference type="PROSITE" id="PS50157">
    <property type="entry name" value="ZINC_FINGER_C2H2_2"/>
    <property type="match status" value="2"/>
</dbReference>
<dbReference type="SMART" id="SM00355">
    <property type="entry name" value="ZnF_C2H2"/>
    <property type="match status" value="2"/>
</dbReference>
<evidence type="ECO:0000313" key="4">
    <source>
        <dbReference type="Proteomes" id="UP000801492"/>
    </source>
</evidence>
<evidence type="ECO:0000256" key="1">
    <source>
        <dbReference type="PROSITE-ProRule" id="PRU00042"/>
    </source>
</evidence>
<keyword evidence="1" id="KW-0863">Zinc-finger</keyword>
<dbReference type="InterPro" id="IPR036236">
    <property type="entry name" value="Znf_C2H2_sf"/>
</dbReference>
<proteinExistence type="predicted"/>
<dbReference type="GO" id="GO:0008270">
    <property type="term" value="F:zinc ion binding"/>
    <property type="evidence" value="ECO:0007669"/>
    <property type="project" value="UniProtKB-KW"/>
</dbReference>
<keyword evidence="1" id="KW-0862">Zinc</keyword>
<name>A0A8K0CBX9_IGNLU</name>
<dbReference type="OrthoDB" id="3437960at2759"/>
<gene>
    <name evidence="3" type="ORF">ILUMI_21719</name>
</gene>
<dbReference type="Gene3D" id="3.30.160.60">
    <property type="entry name" value="Classic Zinc Finger"/>
    <property type="match status" value="1"/>
</dbReference>
<reference evidence="3" key="1">
    <citation type="submission" date="2019-08" db="EMBL/GenBank/DDBJ databases">
        <title>The genome of the North American firefly Photinus pyralis.</title>
        <authorList>
            <consortium name="Photinus pyralis genome working group"/>
            <person name="Fallon T.R."/>
            <person name="Sander Lower S.E."/>
            <person name="Weng J.-K."/>
        </authorList>
    </citation>
    <scope>NUCLEOTIDE SEQUENCE</scope>
    <source>
        <strain evidence="3">TRF0915ILg1</strain>
        <tissue evidence="3">Whole body</tissue>
    </source>
</reference>
<evidence type="ECO:0000313" key="3">
    <source>
        <dbReference type="EMBL" id="KAF2884453.1"/>
    </source>
</evidence>
<keyword evidence="4" id="KW-1185">Reference proteome</keyword>
<dbReference type="AlphaFoldDB" id="A0A8K0CBX9"/>